<protein>
    <submittedName>
        <fullName evidence="1">Uncharacterized protein</fullName>
    </submittedName>
</protein>
<proteinExistence type="predicted"/>
<sequence>MKLRTRNLLRTHNQFVSLNIHYSVLFTDTFETNIFKIKRPQLRTNIINFQI</sequence>
<evidence type="ECO:0000313" key="1">
    <source>
        <dbReference type="EMBL" id="CAD8210045.1"/>
    </source>
</evidence>
<dbReference type="EMBL" id="CAJJDO010000157">
    <property type="protein sequence ID" value="CAD8210045.1"/>
    <property type="molecule type" value="Genomic_DNA"/>
</dbReference>
<name>A0A8S1Y7L8_9CILI</name>
<gene>
    <name evidence="1" type="ORF">PPENT_87.1.T1570082</name>
</gene>
<dbReference type="AlphaFoldDB" id="A0A8S1Y7L8"/>
<dbReference type="Proteomes" id="UP000689195">
    <property type="component" value="Unassembled WGS sequence"/>
</dbReference>
<organism evidence="1 2">
    <name type="scientific">Paramecium pentaurelia</name>
    <dbReference type="NCBI Taxonomy" id="43138"/>
    <lineage>
        <taxon>Eukaryota</taxon>
        <taxon>Sar</taxon>
        <taxon>Alveolata</taxon>
        <taxon>Ciliophora</taxon>
        <taxon>Intramacronucleata</taxon>
        <taxon>Oligohymenophorea</taxon>
        <taxon>Peniculida</taxon>
        <taxon>Parameciidae</taxon>
        <taxon>Paramecium</taxon>
    </lineage>
</organism>
<accession>A0A8S1Y7L8</accession>
<evidence type="ECO:0000313" key="2">
    <source>
        <dbReference type="Proteomes" id="UP000689195"/>
    </source>
</evidence>
<keyword evidence="2" id="KW-1185">Reference proteome</keyword>
<reference evidence="1" key="1">
    <citation type="submission" date="2021-01" db="EMBL/GenBank/DDBJ databases">
        <authorList>
            <consortium name="Genoscope - CEA"/>
            <person name="William W."/>
        </authorList>
    </citation>
    <scope>NUCLEOTIDE SEQUENCE</scope>
</reference>
<comment type="caution">
    <text evidence="1">The sequence shown here is derived from an EMBL/GenBank/DDBJ whole genome shotgun (WGS) entry which is preliminary data.</text>
</comment>